<evidence type="ECO:0000313" key="1">
    <source>
        <dbReference type="EMBL" id="CAG8743173.1"/>
    </source>
</evidence>
<protein>
    <submittedName>
        <fullName evidence="1">16519_t:CDS:1</fullName>
    </submittedName>
</protein>
<reference evidence="1" key="1">
    <citation type="submission" date="2021-06" db="EMBL/GenBank/DDBJ databases">
        <authorList>
            <person name="Kallberg Y."/>
            <person name="Tangrot J."/>
            <person name="Rosling A."/>
        </authorList>
    </citation>
    <scope>NUCLEOTIDE SEQUENCE</scope>
    <source>
        <strain evidence="1">IL203A</strain>
    </source>
</reference>
<dbReference type="EMBL" id="CAJVPU010042258">
    <property type="protein sequence ID" value="CAG8743173.1"/>
    <property type="molecule type" value="Genomic_DNA"/>
</dbReference>
<feature type="non-terminal residue" evidence="1">
    <location>
        <position position="1"/>
    </location>
</feature>
<sequence length="60" mass="7049">LDQEFVKIQHKNRLAPGDFPNLERFKTGLSVYKFEKFNNLKTQLIEKADDVCIVRSSYES</sequence>
<gene>
    <name evidence="1" type="ORF">DHETER_LOCUS14177</name>
</gene>
<keyword evidence="2" id="KW-1185">Reference proteome</keyword>
<comment type="caution">
    <text evidence="1">The sequence shown here is derived from an EMBL/GenBank/DDBJ whole genome shotgun (WGS) entry which is preliminary data.</text>
</comment>
<organism evidence="1 2">
    <name type="scientific">Dentiscutata heterogama</name>
    <dbReference type="NCBI Taxonomy" id="1316150"/>
    <lineage>
        <taxon>Eukaryota</taxon>
        <taxon>Fungi</taxon>
        <taxon>Fungi incertae sedis</taxon>
        <taxon>Mucoromycota</taxon>
        <taxon>Glomeromycotina</taxon>
        <taxon>Glomeromycetes</taxon>
        <taxon>Diversisporales</taxon>
        <taxon>Gigasporaceae</taxon>
        <taxon>Dentiscutata</taxon>
    </lineage>
</organism>
<evidence type="ECO:0000313" key="2">
    <source>
        <dbReference type="Proteomes" id="UP000789702"/>
    </source>
</evidence>
<dbReference type="Proteomes" id="UP000789702">
    <property type="component" value="Unassembled WGS sequence"/>
</dbReference>
<accession>A0ACA9Q9I2</accession>
<name>A0ACA9Q9I2_9GLOM</name>
<proteinExistence type="predicted"/>